<evidence type="ECO:0000313" key="2">
    <source>
        <dbReference type="EMBL" id="GHA36288.1"/>
    </source>
</evidence>
<reference evidence="3" key="1">
    <citation type="journal article" date="2019" name="Int. J. Syst. Evol. Microbiol.">
        <title>The Global Catalogue of Microorganisms (GCM) 10K type strain sequencing project: providing services to taxonomists for standard genome sequencing and annotation.</title>
        <authorList>
            <consortium name="The Broad Institute Genomics Platform"/>
            <consortium name="The Broad Institute Genome Sequencing Center for Infectious Disease"/>
            <person name="Wu L."/>
            <person name="Ma J."/>
        </authorList>
    </citation>
    <scope>NUCLEOTIDE SEQUENCE [LARGE SCALE GENOMIC DNA]</scope>
    <source>
        <strain evidence="3">JCM 4733</strain>
    </source>
</reference>
<feature type="region of interest" description="Disordered" evidence="1">
    <location>
        <begin position="324"/>
        <end position="544"/>
    </location>
</feature>
<feature type="compositionally biased region" description="Low complexity" evidence="1">
    <location>
        <begin position="190"/>
        <end position="201"/>
    </location>
</feature>
<feature type="region of interest" description="Disordered" evidence="1">
    <location>
        <begin position="1"/>
        <end position="50"/>
    </location>
</feature>
<sequence>MGWISWLTGGRGRGEGAQRPAAPSTPETSGPPAHAPGWREVPPLQRTVGAPALVTDPAGFRGSLGTWRDASFLSPLGHLMSPQAPSGLGHGLAAPSASAEVPTVSREVSPAARGAVAAKSGMRLPVVPLQRAVDGGGFDGPPTPHDASGGVRVETSAPLVSAAPPDMPLRQLARVPVEGPRPGVRTDGLPAPSAPASASPPVQRAVEPGSARPHGLGLGEPLAELPPTAQRRPAASTSGPLAPDEPAAALPDPPSRPLLADDPLVVRTADTGPAREPEPAVTATTTPVRIQRATAAGTPVAAEPAPAEPVVPLVAQRQVPLFSRVPPPGEEGAPEVRGGEAEVRVVPLRWSSGTNDGPAATAGADPARAEGTPSRSAPVPSAQRTVAPPAAAPPMAAREPSRPWPGTAREPSPPGSGPVPDAGAVAVAAGVAQRRADGSVVFHPPSVSSARPAPPYGPRPASVPLPPAVQRMPSAPSSGVVQRDVTGSEPPPPDPPGPPAPSAEPSPEPLPESSGPASSAAQERPGEQAHGAASGGSGHGAPNVDDALVRALFAPLSRLLKAELRLDRERAGHLIDTRH</sequence>
<feature type="compositionally biased region" description="Low complexity" evidence="1">
    <location>
        <begin position="511"/>
        <end position="521"/>
    </location>
</feature>
<protein>
    <recommendedName>
        <fullName evidence="4">Syndecan 1</fullName>
    </recommendedName>
</protein>
<gene>
    <name evidence="2" type="ORF">GCM10010345_46070</name>
</gene>
<name>A0ABQ3CPQ7_9ACTN</name>
<dbReference type="Proteomes" id="UP000653644">
    <property type="component" value="Unassembled WGS sequence"/>
</dbReference>
<feature type="compositionally biased region" description="Low complexity" evidence="1">
    <location>
        <begin position="279"/>
        <end position="306"/>
    </location>
</feature>
<evidence type="ECO:0000313" key="3">
    <source>
        <dbReference type="Proteomes" id="UP000653644"/>
    </source>
</evidence>
<keyword evidence="3" id="KW-1185">Reference proteome</keyword>
<feature type="region of interest" description="Disordered" evidence="1">
    <location>
        <begin position="177"/>
        <end position="306"/>
    </location>
</feature>
<evidence type="ECO:0008006" key="4">
    <source>
        <dbReference type="Google" id="ProtNLM"/>
    </source>
</evidence>
<dbReference type="EMBL" id="BMVN01000016">
    <property type="protein sequence ID" value="GHA36288.1"/>
    <property type="molecule type" value="Genomic_DNA"/>
</dbReference>
<feature type="compositionally biased region" description="Low complexity" evidence="1">
    <location>
        <begin position="418"/>
        <end position="433"/>
    </location>
</feature>
<feature type="compositionally biased region" description="Low complexity" evidence="1">
    <location>
        <begin position="240"/>
        <end position="250"/>
    </location>
</feature>
<feature type="compositionally biased region" description="Low complexity" evidence="1">
    <location>
        <begin position="387"/>
        <end position="398"/>
    </location>
</feature>
<evidence type="ECO:0000256" key="1">
    <source>
        <dbReference type="SAM" id="MobiDB-lite"/>
    </source>
</evidence>
<proteinExistence type="predicted"/>
<accession>A0ABQ3CPQ7</accession>
<organism evidence="2 3">
    <name type="scientific">Streptomyces canarius</name>
    <dbReference type="NCBI Taxonomy" id="285453"/>
    <lineage>
        <taxon>Bacteria</taxon>
        <taxon>Bacillati</taxon>
        <taxon>Actinomycetota</taxon>
        <taxon>Actinomycetes</taxon>
        <taxon>Kitasatosporales</taxon>
        <taxon>Streptomycetaceae</taxon>
        <taxon>Streptomyces</taxon>
    </lineage>
</organism>
<feature type="compositionally biased region" description="Low complexity" evidence="1">
    <location>
        <begin position="356"/>
        <end position="366"/>
    </location>
</feature>
<feature type="compositionally biased region" description="Pro residues" evidence="1">
    <location>
        <begin position="489"/>
        <end position="510"/>
    </location>
</feature>
<comment type="caution">
    <text evidence="2">The sequence shown here is derived from an EMBL/GenBank/DDBJ whole genome shotgun (WGS) entry which is preliminary data.</text>
</comment>
<feature type="compositionally biased region" description="Pro residues" evidence="1">
    <location>
        <begin position="452"/>
        <end position="467"/>
    </location>
</feature>
<feature type="compositionally biased region" description="Low complexity" evidence="1">
    <location>
        <begin position="213"/>
        <end position="227"/>
    </location>
</feature>